<dbReference type="PANTHER" id="PTHR42754">
    <property type="entry name" value="ENDOGLUCANASE"/>
    <property type="match status" value="1"/>
</dbReference>
<dbReference type="PANTHER" id="PTHR42754:SF1">
    <property type="entry name" value="LIPOPROTEIN"/>
    <property type="match status" value="1"/>
</dbReference>
<dbReference type="EMBL" id="FQYP01000004">
    <property type="protein sequence ID" value="SHI96828.1"/>
    <property type="molecule type" value="Genomic_DNA"/>
</dbReference>
<evidence type="ECO:0000259" key="1">
    <source>
        <dbReference type="PROSITE" id="PS50853"/>
    </source>
</evidence>
<dbReference type="Gene3D" id="2.60.40.10">
    <property type="entry name" value="Immunoglobulins"/>
    <property type="match status" value="1"/>
</dbReference>
<keyword evidence="3" id="KW-1185">Reference proteome</keyword>
<dbReference type="InterPro" id="IPR011047">
    <property type="entry name" value="Quinoprotein_ADH-like_sf"/>
</dbReference>
<protein>
    <recommendedName>
        <fullName evidence="1">Fibronectin type-III domain-containing protein</fullName>
    </recommendedName>
</protein>
<proteinExistence type="predicted"/>
<feature type="domain" description="Fibronectin type-III" evidence="1">
    <location>
        <begin position="32"/>
        <end position="120"/>
    </location>
</feature>
<evidence type="ECO:0000313" key="3">
    <source>
        <dbReference type="Proteomes" id="UP000184432"/>
    </source>
</evidence>
<dbReference type="SUPFAM" id="SSF49265">
    <property type="entry name" value="Fibronectin type III"/>
    <property type="match status" value="1"/>
</dbReference>
<dbReference type="Proteomes" id="UP000184432">
    <property type="component" value="Unassembled WGS sequence"/>
</dbReference>
<dbReference type="InterPro" id="IPR003961">
    <property type="entry name" value="FN3_dom"/>
</dbReference>
<organism evidence="2 3">
    <name type="scientific">Aquimarina spongiae</name>
    <dbReference type="NCBI Taxonomy" id="570521"/>
    <lineage>
        <taxon>Bacteria</taxon>
        <taxon>Pseudomonadati</taxon>
        <taxon>Bacteroidota</taxon>
        <taxon>Flavobacteriia</taxon>
        <taxon>Flavobacteriales</taxon>
        <taxon>Flavobacteriaceae</taxon>
        <taxon>Aquimarina</taxon>
    </lineage>
</organism>
<dbReference type="CDD" id="cd00063">
    <property type="entry name" value="FN3"/>
    <property type="match status" value="1"/>
</dbReference>
<dbReference type="SUPFAM" id="SSF50998">
    <property type="entry name" value="Quinoprotein alcohol dehydrogenase-like"/>
    <property type="match status" value="1"/>
</dbReference>
<sequence>MNKVYFAILLISLAISGCSDDDDEVLQIENQNPGDFTVTVTETTNSSSLLTWDPAIDPNGDTITYSVFLNGNEIQSQLKVTQFLLDNLSEQTMYTGMIVASDGNNGSSESEFNFTTLGSSNEVMVAWQKSLGGSFDDEAYAILQTADMGYIVAGVTESEDGDVTENNGGKDGWIVKLDAEGNVQWETSLGGTANETIHDIQQTADGGYIVGAFSTSSDGDVVVNNGMRDFWIVKLDASGNIVWRTGAGGGEDDILEAIIETSDGAIVAVGFTSSDTFDVSGQSDAWVVKLDENGELLWETNLGDAQRDVAMSVVETADLGYAFTGSTETEVDKRDVWVVKLDQDGLVEWDRKYGGSENDTANSIQQTPDGGYIIGGASQSENGNVLENKGGSDAFIIKTDVAGNIVWTKSYGGSSSDWITDIKQTNNGGYIAIGSSSSDDFDVENNNGAADFWILRLQANGDMVWQQNLGGQGDDYAFSIQETSDGGFITAGTWYTNIMGNGEGTTGDFNYWVIKLE</sequence>
<dbReference type="PROSITE" id="PS51257">
    <property type="entry name" value="PROKAR_LIPOPROTEIN"/>
    <property type="match status" value="1"/>
</dbReference>
<dbReference type="InterPro" id="IPR036116">
    <property type="entry name" value="FN3_sf"/>
</dbReference>
<dbReference type="OrthoDB" id="9811934at2"/>
<dbReference type="PROSITE" id="PS50853">
    <property type="entry name" value="FN3"/>
    <property type="match status" value="1"/>
</dbReference>
<name>A0A1M6FGG7_9FLAO</name>
<dbReference type="Pfam" id="PF00041">
    <property type="entry name" value="fn3"/>
    <property type="match status" value="1"/>
</dbReference>
<dbReference type="RefSeq" id="WP_073316090.1">
    <property type="nucleotide sequence ID" value="NZ_FQYP01000004.1"/>
</dbReference>
<dbReference type="STRING" id="570521.SAMN04488508_104275"/>
<evidence type="ECO:0000313" key="2">
    <source>
        <dbReference type="EMBL" id="SHI96828.1"/>
    </source>
</evidence>
<dbReference type="InterPro" id="IPR013783">
    <property type="entry name" value="Ig-like_fold"/>
</dbReference>
<dbReference type="AlphaFoldDB" id="A0A1M6FGG7"/>
<reference evidence="3" key="1">
    <citation type="submission" date="2016-11" db="EMBL/GenBank/DDBJ databases">
        <authorList>
            <person name="Varghese N."/>
            <person name="Submissions S."/>
        </authorList>
    </citation>
    <scope>NUCLEOTIDE SEQUENCE [LARGE SCALE GENOMIC DNA]</scope>
    <source>
        <strain evidence="3">DSM 22623</strain>
    </source>
</reference>
<gene>
    <name evidence="2" type="ORF">SAMN04488508_104275</name>
</gene>
<accession>A0A1M6FGG7</accession>